<dbReference type="AlphaFoldDB" id="A0A7W4H436"/>
<dbReference type="RefSeq" id="WP_182832922.1">
    <property type="nucleotide sequence ID" value="NZ_JACJFN010000001.1"/>
</dbReference>
<keyword evidence="1" id="KW-0472">Membrane</keyword>
<proteinExistence type="predicted"/>
<evidence type="ECO:0000256" key="1">
    <source>
        <dbReference type="SAM" id="Phobius"/>
    </source>
</evidence>
<protein>
    <submittedName>
        <fullName evidence="2">Uncharacterized protein</fullName>
    </submittedName>
</protein>
<keyword evidence="3" id="KW-1185">Reference proteome</keyword>
<keyword evidence="1" id="KW-1133">Transmembrane helix</keyword>
<dbReference type="EMBL" id="JACJFN010000001">
    <property type="protein sequence ID" value="MBB1518922.1"/>
    <property type="molecule type" value="Genomic_DNA"/>
</dbReference>
<keyword evidence="1" id="KW-0812">Transmembrane</keyword>
<feature type="transmembrane region" description="Helical" evidence="1">
    <location>
        <begin position="487"/>
        <end position="509"/>
    </location>
</feature>
<evidence type="ECO:0000313" key="3">
    <source>
        <dbReference type="Proteomes" id="UP000581189"/>
    </source>
</evidence>
<sequence>MKYKFDSKEGFLYSLAKQWYGLSRRLYRLGYGQVRRLYRLSKHAIINAYLLLLSKHRERKLLSSTEPVKEVNVWLSKKDHVPVYCYRFFDREIDSASVVGRLLLEECSGIVCEELRSYIRIRSYFAQDFRDLAREDISGVINKICTYGGPERQVRKLKGLLIKFVVGRYSAADTFGVLESANVRSGDISEHLKLKMIARIVRDSREDLLLKWRDIYFAEFSAPALVKLNMYERELGGQGDILSLERAFCALPFYISRYYSQFLKPIFDGVPAAQNYTDARYAPSRQEEIRSYILERIRSREACAYIRLGDGECYGFDSDGEFVTEEGLLRQELHWWGSGLDDALRAELVSRFRDSIGVASILGVPTVSRLIRDFNLIKADAYPVNSLMCRILAVMKGSAPLLSSRLVVEDQSNLFIFNAEFLDKICEQADKVVVVSGLSSDKMADYFSCAKYSFIDIPTHRLLRGEDFASSKEGALPFVYRRYEQEIAALAGPGVVFLISAGFIGKIFIAQAAKNGAVALDVGQYLVSYVSGSEVTS</sequence>
<reference evidence="2 3" key="1">
    <citation type="submission" date="2020-08" db="EMBL/GenBank/DDBJ databases">
        <authorList>
            <person name="Kim C.M."/>
        </authorList>
    </citation>
    <scope>NUCLEOTIDE SEQUENCE [LARGE SCALE GENOMIC DNA]</scope>
    <source>
        <strain evidence="2 3">SR9</strain>
    </source>
</reference>
<comment type="caution">
    <text evidence="2">The sequence shown here is derived from an EMBL/GenBank/DDBJ whole genome shotgun (WGS) entry which is preliminary data.</text>
</comment>
<evidence type="ECO:0000313" key="2">
    <source>
        <dbReference type="EMBL" id="MBB1518922.1"/>
    </source>
</evidence>
<dbReference type="Proteomes" id="UP000581189">
    <property type="component" value="Unassembled WGS sequence"/>
</dbReference>
<accession>A0A7W4H436</accession>
<gene>
    <name evidence="2" type="ORF">H3H45_06680</name>
</gene>
<organism evidence="2 3">
    <name type="scientific">Aquipseudomonas guryensis</name>
    <dbReference type="NCBI Taxonomy" id="2759165"/>
    <lineage>
        <taxon>Bacteria</taxon>
        <taxon>Pseudomonadati</taxon>
        <taxon>Pseudomonadota</taxon>
        <taxon>Gammaproteobacteria</taxon>
        <taxon>Pseudomonadales</taxon>
        <taxon>Pseudomonadaceae</taxon>
        <taxon>Aquipseudomonas</taxon>
    </lineage>
</organism>
<name>A0A7W4H436_9GAMM</name>